<gene>
    <name evidence="1" type="ORF">KC19_7G020500</name>
</gene>
<name>A0A8T0H1A0_CERPU</name>
<proteinExistence type="predicted"/>
<dbReference type="AlphaFoldDB" id="A0A8T0H1A0"/>
<protein>
    <submittedName>
        <fullName evidence="1">Uncharacterized protein</fullName>
    </submittedName>
</protein>
<accession>A0A8T0H1A0</accession>
<dbReference type="EMBL" id="CM026428">
    <property type="protein sequence ID" value="KAG0565881.1"/>
    <property type="molecule type" value="Genomic_DNA"/>
</dbReference>
<reference evidence="1" key="1">
    <citation type="submission" date="2020-06" db="EMBL/GenBank/DDBJ databases">
        <title>WGS assembly of Ceratodon purpureus strain R40.</title>
        <authorList>
            <person name="Carey S.B."/>
            <person name="Jenkins J."/>
            <person name="Shu S."/>
            <person name="Lovell J.T."/>
            <person name="Sreedasyam A."/>
            <person name="Maumus F."/>
            <person name="Tiley G.P."/>
            <person name="Fernandez-Pozo N."/>
            <person name="Barry K."/>
            <person name="Chen C."/>
            <person name="Wang M."/>
            <person name="Lipzen A."/>
            <person name="Daum C."/>
            <person name="Saski C.A."/>
            <person name="Payton A.C."/>
            <person name="Mcbreen J.C."/>
            <person name="Conrad R.E."/>
            <person name="Kollar L.M."/>
            <person name="Olsson S."/>
            <person name="Huttunen S."/>
            <person name="Landis J.B."/>
            <person name="Wickett N.J."/>
            <person name="Johnson M.G."/>
            <person name="Rensing S.A."/>
            <person name="Grimwood J."/>
            <person name="Schmutz J."/>
            <person name="Mcdaniel S.F."/>
        </authorList>
    </citation>
    <scope>NUCLEOTIDE SEQUENCE</scope>
    <source>
        <strain evidence="1">R40</strain>
    </source>
</reference>
<evidence type="ECO:0000313" key="1">
    <source>
        <dbReference type="EMBL" id="KAG0565881.1"/>
    </source>
</evidence>
<comment type="caution">
    <text evidence="1">The sequence shown here is derived from an EMBL/GenBank/DDBJ whole genome shotgun (WGS) entry which is preliminary data.</text>
</comment>
<evidence type="ECO:0000313" key="2">
    <source>
        <dbReference type="Proteomes" id="UP000822688"/>
    </source>
</evidence>
<dbReference type="Proteomes" id="UP000822688">
    <property type="component" value="Chromosome 7"/>
</dbReference>
<keyword evidence="2" id="KW-1185">Reference proteome</keyword>
<sequence length="140" mass="15972">MVVLVNALYAAAMGRHRTQPVSFPLMLLNVQFQEVILCSIRSKIWQRRRPASKTWTRGHFKISHLVMFNIFVACAVWKRSEGRRPLPGHDINQVFHVRGSLIAHDFVCSDCSARILMPLTSAEHHDFCVGYCSCTLSSMQ</sequence>
<organism evidence="1 2">
    <name type="scientific">Ceratodon purpureus</name>
    <name type="common">Fire moss</name>
    <name type="synonym">Dicranum purpureum</name>
    <dbReference type="NCBI Taxonomy" id="3225"/>
    <lineage>
        <taxon>Eukaryota</taxon>
        <taxon>Viridiplantae</taxon>
        <taxon>Streptophyta</taxon>
        <taxon>Embryophyta</taxon>
        <taxon>Bryophyta</taxon>
        <taxon>Bryophytina</taxon>
        <taxon>Bryopsida</taxon>
        <taxon>Dicranidae</taxon>
        <taxon>Pseudoditrichales</taxon>
        <taxon>Ditrichaceae</taxon>
        <taxon>Ceratodon</taxon>
    </lineage>
</organism>